<dbReference type="RefSeq" id="WP_162558607.1">
    <property type="nucleotide sequence ID" value="NZ_CP029347.1"/>
</dbReference>
<organism evidence="2 3">
    <name type="scientific">Saliniradius amylolyticus</name>
    <dbReference type="NCBI Taxonomy" id="2183582"/>
    <lineage>
        <taxon>Bacteria</taxon>
        <taxon>Pseudomonadati</taxon>
        <taxon>Pseudomonadota</taxon>
        <taxon>Gammaproteobacteria</taxon>
        <taxon>Alteromonadales</taxon>
        <taxon>Alteromonadaceae</taxon>
        <taxon>Saliniradius</taxon>
    </lineage>
</organism>
<sequence>MSRDGRYAESAGATRGDVRDGRYAESAGATRGDVRDEREAVGEARQLLASVRSQ</sequence>
<accession>A0A2S2E5V8</accession>
<dbReference type="EMBL" id="CP029347">
    <property type="protein sequence ID" value="AWL13045.1"/>
    <property type="molecule type" value="Genomic_DNA"/>
</dbReference>
<gene>
    <name evidence="2" type="ORF">HMF8227_02593</name>
</gene>
<feature type="region of interest" description="Disordered" evidence="1">
    <location>
        <begin position="1"/>
        <end position="38"/>
    </location>
</feature>
<keyword evidence="3" id="KW-1185">Reference proteome</keyword>
<dbReference type="KEGG" id="salh:HMF8227_02593"/>
<proteinExistence type="predicted"/>
<evidence type="ECO:0000313" key="3">
    <source>
        <dbReference type="Proteomes" id="UP000245728"/>
    </source>
</evidence>
<dbReference type="Proteomes" id="UP000245728">
    <property type="component" value="Chromosome"/>
</dbReference>
<dbReference type="AlphaFoldDB" id="A0A2S2E5V8"/>
<protein>
    <submittedName>
        <fullName evidence="2">Uncharacterized protein</fullName>
    </submittedName>
</protein>
<evidence type="ECO:0000256" key="1">
    <source>
        <dbReference type="SAM" id="MobiDB-lite"/>
    </source>
</evidence>
<evidence type="ECO:0000313" key="2">
    <source>
        <dbReference type="EMBL" id="AWL13045.1"/>
    </source>
</evidence>
<name>A0A2S2E5V8_9ALTE</name>
<reference evidence="2 3" key="1">
    <citation type="submission" date="2018-05" db="EMBL/GenBank/DDBJ databases">
        <title>Salinimonas sp. HMF8227 Genome sequencing and assembly.</title>
        <authorList>
            <person name="Kang H."/>
            <person name="Kang J."/>
            <person name="Cha I."/>
            <person name="Kim H."/>
            <person name="Joh K."/>
        </authorList>
    </citation>
    <scope>NUCLEOTIDE SEQUENCE [LARGE SCALE GENOMIC DNA]</scope>
    <source>
        <strain evidence="2 3">HMF8227</strain>
    </source>
</reference>